<accession>A0A4P8IQY3</accession>
<keyword evidence="3" id="KW-1185">Reference proteome</keyword>
<keyword evidence="2" id="KW-0489">Methyltransferase</keyword>
<dbReference type="GO" id="GO:0032259">
    <property type="term" value="P:methylation"/>
    <property type="evidence" value="ECO:0007669"/>
    <property type="project" value="UniProtKB-KW"/>
</dbReference>
<dbReference type="OrthoDB" id="529208at2"/>
<evidence type="ECO:0000313" key="2">
    <source>
        <dbReference type="EMBL" id="QCP50766.1"/>
    </source>
</evidence>
<dbReference type="RefSeq" id="WP_137333577.1">
    <property type="nucleotide sequence ID" value="NZ_CP040077.1"/>
</dbReference>
<dbReference type="Proteomes" id="UP000298656">
    <property type="component" value="Chromosome 1"/>
</dbReference>
<keyword evidence="1" id="KW-0472">Membrane</keyword>
<evidence type="ECO:0000256" key="1">
    <source>
        <dbReference type="SAM" id="Phobius"/>
    </source>
</evidence>
<dbReference type="InterPro" id="IPR029063">
    <property type="entry name" value="SAM-dependent_MTases_sf"/>
</dbReference>
<gene>
    <name evidence="2" type="ORF">FAZ95_17350</name>
</gene>
<organism evidence="2 3">
    <name type="scientific">Trinickia violacea</name>
    <dbReference type="NCBI Taxonomy" id="2571746"/>
    <lineage>
        <taxon>Bacteria</taxon>
        <taxon>Pseudomonadati</taxon>
        <taxon>Pseudomonadota</taxon>
        <taxon>Betaproteobacteria</taxon>
        <taxon>Burkholderiales</taxon>
        <taxon>Burkholderiaceae</taxon>
        <taxon>Trinickia</taxon>
    </lineage>
</organism>
<dbReference type="SUPFAM" id="SSF53335">
    <property type="entry name" value="S-adenosyl-L-methionine-dependent methyltransferases"/>
    <property type="match status" value="1"/>
</dbReference>
<keyword evidence="1" id="KW-0812">Transmembrane</keyword>
<reference evidence="2 3" key="1">
    <citation type="submission" date="2019-05" db="EMBL/GenBank/DDBJ databases">
        <title>Burkholderia sp. DHOD12, isolated from subtropical forest soil.</title>
        <authorList>
            <person name="Gao Z.-H."/>
            <person name="Qiu L.-H."/>
        </authorList>
    </citation>
    <scope>NUCLEOTIDE SEQUENCE [LARGE SCALE GENOMIC DNA]</scope>
    <source>
        <strain evidence="2 3">DHOD12</strain>
    </source>
</reference>
<protein>
    <submittedName>
        <fullName evidence="2">Class I SAM-dependent methyltransferase</fullName>
    </submittedName>
</protein>
<dbReference type="Gene3D" id="3.40.50.150">
    <property type="entry name" value="Vaccinia Virus protein VP39"/>
    <property type="match status" value="1"/>
</dbReference>
<dbReference type="AlphaFoldDB" id="A0A4P8IQY3"/>
<name>A0A4P8IQY3_9BURK</name>
<dbReference type="KEGG" id="tvl:FAZ95_17350"/>
<sequence length="254" mass="28307">MQERFQPIAVTSPCQHPWLFKLRCLVDVQLGSIVKHLRPALSRLRGRVLDVGAGESPWRDWLPRGTTYQGIDIGNAADFGMSGGRNDIKYYDGTRIPFDDAEFDSAICIEVLEHAQNPELLLREIARVLKEQGVLLLTVPWSARRHHIPYDYHRFTRERLQILIGEVGFGDIQIIERGSDIGVIANKLTVLTARLIKPASARSLLWTAPLAVVCALLAVMFLIAAHCADPLGKGSVEDPLGYFVSAVRRRHGPA</sequence>
<keyword evidence="2" id="KW-0808">Transferase</keyword>
<dbReference type="Pfam" id="PF13489">
    <property type="entry name" value="Methyltransf_23"/>
    <property type="match status" value="1"/>
</dbReference>
<dbReference type="EMBL" id="CP040077">
    <property type="protein sequence ID" value="QCP50766.1"/>
    <property type="molecule type" value="Genomic_DNA"/>
</dbReference>
<dbReference type="GO" id="GO:0008168">
    <property type="term" value="F:methyltransferase activity"/>
    <property type="evidence" value="ECO:0007669"/>
    <property type="project" value="UniProtKB-KW"/>
</dbReference>
<evidence type="ECO:0000313" key="3">
    <source>
        <dbReference type="Proteomes" id="UP000298656"/>
    </source>
</evidence>
<proteinExistence type="predicted"/>
<keyword evidence="1" id="KW-1133">Transmembrane helix</keyword>
<feature type="transmembrane region" description="Helical" evidence="1">
    <location>
        <begin position="204"/>
        <end position="225"/>
    </location>
</feature>